<dbReference type="OrthoDB" id="9807829at2"/>
<evidence type="ECO:0000259" key="4">
    <source>
        <dbReference type="Pfam" id="PF00849"/>
    </source>
</evidence>
<dbReference type="Pfam" id="PF00849">
    <property type="entry name" value="PseudoU_synth_2"/>
    <property type="match status" value="1"/>
</dbReference>
<protein>
    <submittedName>
        <fullName evidence="5">RNA pseudouridine synthase</fullName>
    </submittedName>
</protein>
<dbReference type="STRING" id="64969.SAMN02745127_01548"/>
<evidence type="ECO:0000256" key="2">
    <source>
        <dbReference type="ARBA" id="ARBA00022694"/>
    </source>
</evidence>
<dbReference type="PANTHER" id="PTHR21600">
    <property type="entry name" value="MITOCHONDRIAL RNA PSEUDOURIDINE SYNTHASE"/>
    <property type="match status" value="1"/>
</dbReference>
<evidence type="ECO:0000313" key="6">
    <source>
        <dbReference type="Proteomes" id="UP000191418"/>
    </source>
</evidence>
<dbReference type="GO" id="GO:0000455">
    <property type="term" value="P:enzyme-directed rRNA pseudouridine synthesis"/>
    <property type="evidence" value="ECO:0007669"/>
    <property type="project" value="TreeGrafter"/>
</dbReference>
<name>A0A1T4PPU3_9GAMM</name>
<sequence length="224" mass="25540">MTTEITELSVLAASQEAYQLIHQDEDFIVVNKPTKLLSVPGRHPDNHDCLVSRVQQAFPTAMIVHRLDYDTSGLMILPLNKPCLSHISKQFQARVVKKQYTAIVNGLVLEDEGVIDLPIGKDEANPRCYKICQQAGKASVTQYQVLERDEKKQQTRILLKPVTGRSHQLRLHMQALGHVILGDEFYASAELFSASPRLLLHSNRIEFFHPRTNEWLRFDTEVPF</sequence>
<dbReference type="Proteomes" id="UP000191418">
    <property type="component" value="Unassembled WGS sequence"/>
</dbReference>
<dbReference type="GO" id="GO:0140098">
    <property type="term" value="F:catalytic activity, acting on RNA"/>
    <property type="evidence" value="ECO:0007669"/>
    <property type="project" value="UniProtKB-ARBA"/>
</dbReference>
<reference evidence="5 6" key="1">
    <citation type="submission" date="2017-01" db="EMBL/GenBank/DDBJ databases">
        <title>Genome Sequencing of a Marine Spirillum, Oceanospirillum multiglobuliferum ATCC 33336, from Japan.</title>
        <authorList>
            <person name="Carney J.G."/>
            <person name="Trachtenberg A.M."/>
            <person name="Rheaume B.A."/>
            <person name="Linnane J.D."/>
            <person name="Pitts N.L."/>
            <person name="Mykles D.L."/>
            <person name="Maclea K.S."/>
        </authorList>
    </citation>
    <scope>NUCLEOTIDE SEQUENCE [LARGE SCALE GENOMIC DNA]</scope>
    <source>
        <strain evidence="5 6">ATCC 33336</strain>
    </source>
</reference>
<dbReference type="RefSeq" id="WP_078745154.1">
    <property type="nucleotide sequence ID" value="NZ_FUXG01000009.1"/>
</dbReference>
<accession>A0A1T4PPU3</accession>
<dbReference type="InterPro" id="IPR006145">
    <property type="entry name" value="PsdUridine_synth_RsuA/RluA"/>
</dbReference>
<feature type="domain" description="Pseudouridine synthase RsuA/RluA-like" evidence="4">
    <location>
        <begin position="26"/>
        <end position="175"/>
    </location>
</feature>
<dbReference type="AlphaFoldDB" id="A0A1T4PPU3"/>
<evidence type="ECO:0000256" key="1">
    <source>
        <dbReference type="ARBA" id="ARBA00010876"/>
    </source>
</evidence>
<comment type="caution">
    <text evidence="5">The sequence shown here is derived from an EMBL/GenBank/DDBJ whole genome shotgun (WGS) entry which is preliminary data.</text>
</comment>
<dbReference type="GO" id="GO:0008033">
    <property type="term" value="P:tRNA processing"/>
    <property type="evidence" value="ECO:0007669"/>
    <property type="project" value="UniProtKB-KW"/>
</dbReference>
<proteinExistence type="inferred from homology"/>
<dbReference type="InterPro" id="IPR050188">
    <property type="entry name" value="RluA_PseudoU_synthase"/>
</dbReference>
<dbReference type="InterPro" id="IPR020103">
    <property type="entry name" value="PsdUridine_synth_cat_dom_sf"/>
</dbReference>
<dbReference type="GO" id="GO:0003723">
    <property type="term" value="F:RNA binding"/>
    <property type="evidence" value="ECO:0007669"/>
    <property type="project" value="InterPro"/>
</dbReference>
<organism evidence="5 6">
    <name type="scientific">Oceanospirillum multiglobuliferum</name>
    <dbReference type="NCBI Taxonomy" id="64969"/>
    <lineage>
        <taxon>Bacteria</taxon>
        <taxon>Pseudomonadati</taxon>
        <taxon>Pseudomonadota</taxon>
        <taxon>Gammaproteobacteria</taxon>
        <taxon>Oceanospirillales</taxon>
        <taxon>Oceanospirillaceae</taxon>
        <taxon>Oceanospirillum</taxon>
    </lineage>
</organism>
<evidence type="ECO:0000313" key="5">
    <source>
        <dbReference type="EMBL" id="OPX55392.1"/>
    </source>
</evidence>
<keyword evidence="2" id="KW-0819">tRNA processing</keyword>
<keyword evidence="3" id="KW-0413">Isomerase</keyword>
<dbReference type="Gene3D" id="3.30.2350.10">
    <property type="entry name" value="Pseudouridine synthase"/>
    <property type="match status" value="1"/>
</dbReference>
<comment type="similarity">
    <text evidence="1">Belongs to the pseudouridine synthase RluA family.</text>
</comment>
<dbReference type="CDD" id="cd02869">
    <property type="entry name" value="PseudoU_synth_RluA_like"/>
    <property type="match status" value="1"/>
</dbReference>
<dbReference type="PANTHER" id="PTHR21600:SF91">
    <property type="entry name" value="DUAL-SPECIFICITY RNA PSEUDOURIDINE SYNTHASE RLUA"/>
    <property type="match status" value="1"/>
</dbReference>
<gene>
    <name evidence="5" type="ORF">BTE48_09510</name>
</gene>
<dbReference type="GO" id="GO:0009982">
    <property type="term" value="F:pseudouridine synthase activity"/>
    <property type="evidence" value="ECO:0007669"/>
    <property type="project" value="InterPro"/>
</dbReference>
<dbReference type="EMBL" id="MTSM01000010">
    <property type="protein sequence ID" value="OPX55392.1"/>
    <property type="molecule type" value="Genomic_DNA"/>
</dbReference>
<evidence type="ECO:0000256" key="3">
    <source>
        <dbReference type="ARBA" id="ARBA00023235"/>
    </source>
</evidence>
<keyword evidence="6" id="KW-1185">Reference proteome</keyword>
<dbReference type="SUPFAM" id="SSF55120">
    <property type="entry name" value="Pseudouridine synthase"/>
    <property type="match status" value="1"/>
</dbReference>